<dbReference type="GO" id="GO:0004467">
    <property type="term" value="F:long-chain fatty acid-CoA ligase activity"/>
    <property type="evidence" value="ECO:0007669"/>
    <property type="project" value="TreeGrafter"/>
</dbReference>
<dbReference type="SUPFAM" id="SSF56801">
    <property type="entry name" value="Acetyl-CoA synthetase-like"/>
    <property type="match status" value="1"/>
</dbReference>
<dbReference type="PANTHER" id="PTHR43272">
    <property type="entry name" value="LONG-CHAIN-FATTY-ACID--COA LIGASE"/>
    <property type="match status" value="1"/>
</dbReference>
<evidence type="ECO:0000256" key="2">
    <source>
        <dbReference type="ARBA" id="ARBA00022832"/>
    </source>
</evidence>
<proteinExistence type="predicted"/>
<dbReference type="GO" id="GO:0016020">
    <property type="term" value="C:membrane"/>
    <property type="evidence" value="ECO:0007669"/>
    <property type="project" value="TreeGrafter"/>
</dbReference>
<feature type="domain" description="AMP-dependent synthetase/ligase" evidence="4">
    <location>
        <begin position="26"/>
        <end position="443"/>
    </location>
</feature>
<evidence type="ECO:0000256" key="3">
    <source>
        <dbReference type="ARBA" id="ARBA00023098"/>
    </source>
</evidence>
<sequence length="648" mass="71741">MLVSGPTIPVEPIASRARTLGDLLTVRAAHTPDRPAMFFKTKAAAGKDHWEGLTWSEMDYRARQVAHALLDLGLEPGDTVAILGPTQPAWCIYDMGAQLAGMVTVGVYPRQAPEQVAYVLEHSDAKVMFVDGTDELKTTLEAVRNNEKLLGIVPWNELSYRANRDQDARFLSPTQFQKGVLDPDRVEAIQTAITPDHTAILIYTSGTTGRPKGAMISHANILAMLPSIEKVFQLYENDLFLSFLPMGHVTERVLSFYFRIDTGVAAAYATSIGNVLNEVKEVQPTVFGSVPRIFEKAYNKVHNQIESQSLPIRTLFHWAGNLSNKRLKYTLEGYNAPLTLEAGYQLANAVIFKKIHDAFGGRIRMFITGAAPISKEILAFFWGLGLPIYEAYGMTEATVLTHMNPAGAPRLGTVGLPLPGLEQRIAEDGEILLRGKTVFKGYYKNDAATQEAIVDGWLHTGDIGSIDEAGYLRITDRKKHLIITAGGKNVAPASIERAIKNQSPLISHVHAHGDRRPYISALIAPSPIETLEWGAARQIIGNEEKDKLVEELMANPQSRSMALNAAMAKIVANKAFRMVFLEAVKAGNHLLARAERVRRYCVLERDFSLEHGELTPTMKLKRKTVEKLHSVLFEKVYDDPNFAIDVEH</sequence>
<dbReference type="Pfam" id="PF00501">
    <property type="entry name" value="AMP-binding"/>
    <property type="match status" value="1"/>
</dbReference>
<reference evidence="5" key="1">
    <citation type="submission" date="2021-03" db="EMBL/GenBank/DDBJ databases">
        <title>Acanthopleuribacteraceae sp. M133.</title>
        <authorList>
            <person name="Wang G."/>
        </authorList>
    </citation>
    <scope>NUCLEOTIDE SEQUENCE</scope>
    <source>
        <strain evidence="5">M133</strain>
    </source>
</reference>
<dbReference type="CDD" id="cd05907">
    <property type="entry name" value="VL_LC_FACS_like"/>
    <property type="match status" value="1"/>
</dbReference>
<dbReference type="Proteomes" id="UP000663929">
    <property type="component" value="Chromosome"/>
</dbReference>
<accession>A0A8A4TTF6</accession>
<evidence type="ECO:0000313" key="6">
    <source>
        <dbReference type="Proteomes" id="UP000663929"/>
    </source>
</evidence>
<dbReference type="EMBL" id="CP071793">
    <property type="protein sequence ID" value="QTD52351.1"/>
    <property type="molecule type" value="Genomic_DNA"/>
</dbReference>
<dbReference type="InterPro" id="IPR000873">
    <property type="entry name" value="AMP-dep_synth/lig_dom"/>
</dbReference>
<dbReference type="PANTHER" id="PTHR43272:SF32">
    <property type="entry name" value="AMP-DEPENDENT SYNTHETASE_LIGASE DOMAIN-CONTAINING PROTEIN"/>
    <property type="match status" value="1"/>
</dbReference>
<dbReference type="Gene3D" id="3.40.50.12780">
    <property type="entry name" value="N-terminal domain of ligase-like"/>
    <property type="match status" value="1"/>
</dbReference>
<dbReference type="KEGG" id="scor:J3U87_07750"/>
<dbReference type="PROSITE" id="PS00455">
    <property type="entry name" value="AMP_BINDING"/>
    <property type="match status" value="1"/>
</dbReference>
<gene>
    <name evidence="5" type="ORF">J3U87_07750</name>
</gene>
<dbReference type="RefSeq" id="WP_237382459.1">
    <property type="nucleotide sequence ID" value="NZ_CP071793.1"/>
</dbReference>
<protein>
    <submittedName>
        <fullName evidence="5">Long-chain fatty acid--CoA ligase</fullName>
    </submittedName>
</protein>
<keyword evidence="6" id="KW-1185">Reference proteome</keyword>
<keyword evidence="1 5" id="KW-0436">Ligase</keyword>
<evidence type="ECO:0000259" key="4">
    <source>
        <dbReference type="Pfam" id="PF00501"/>
    </source>
</evidence>
<evidence type="ECO:0000313" key="5">
    <source>
        <dbReference type="EMBL" id="QTD52351.1"/>
    </source>
</evidence>
<dbReference type="InterPro" id="IPR042099">
    <property type="entry name" value="ANL_N_sf"/>
</dbReference>
<dbReference type="Pfam" id="PF23562">
    <property type="entry name" value="AMP-binding_C_3"/>
    <property type="match status" value="1"/>
</dbReference>
<dbReference type="InterPro" id="IPR020845">
    <property type="entry name" value="AMP-binding_CS"/>
</dbReference>
<keyword evidence="3" id="KW-0443">Lipid metabolism</keyword>
<name>A0A8A4TTF6_SULCO</name>
<keyword evidence="2" id="KW-0276">Fatty acid metabolism</keyword>
<dbReference type="AlphaFoldDB" id="A0A8A4TTF6"/>
<evidence type="ECO:0000256" key="1">
    <source>
        <dbReference type="ARBA" id="ARBA00022598"/>
    </source>
</evidence>
<organism evidence="5 6">
    <name type="scientific">Sulfidibacter corallicola</name>
    <dbReference type="NCBI Taxonomy" id="2818388"/>
    <lineage>
        <taxon>Bacteria</taxon>
        <taxon>Pseudomonadati</taxon>
        <taxon>Acidobacteriota</taxon>
        <taxon>Holophagae</taxon>
        <taxon>Acanthopleuribacterales</taxon>
        <taxon>Acanthopleuribacteraceae</taxon>
        <taxon>Sulfidibacter</taxon>
    </lineage>
</organism>